<dbReference type="PANTHER" id="PTHR11006">
    <property type="entry name" value="PROTEIN ARGININE N-METHYLTRANSFERASE"/>
    <property type="match status" value="1"/>
</dbReference>
<dbReference type="AlphaFoldDB" id="A0AAD4R2K7"/>
<dbReference type="GO" id="GO:0032259">
    <property type="term" value="P:methylation"/>
    <property type="evidence" value="ECO:0007669"/>
    <property type="project" value="UniProtKB-KW"/>
</dbReference>
<dbReference type="EC" id="2.1.1.-" evidence="5"/>
<dbReference type="SUPFAM" id="SSF53335">
    <property type="entry name" value="S-adenosyl-L-methionine-dependent methyltransferases"/>
    <property type="match status" value="2"/>
</dbReference>
<proteinExistence type="inferred from homology"/>
<dbReference type="EMBL" id="JAKKPZ010000054">
    <property type="protein sequence ID" value="KAI1705692.1"/>
    <property type="molecule type" value="Genomic_DNA"/>
</dbReference>
<dbReference type="PIRSF" id="PIRSF036946">
    <property type="entry name" value="Arg_N-mtase"/>
    <property type="match status" value="1"/>
</dbReference>
<keyword evidence="9" id="KW-1185">Reference proteome</keyword>
<accession>A0AAD4R2K7</accession>
<gene>
    <name evidence="8" type="ORF">DdX_13486</name>
</gene>
<evidence type="ECO:0000256" key="1">
    <source>
        <dbReference type="ARBA" id="ARBA00022603"/>
    </source>
</evidence>
<name>A0AAD4R2K7_9BILA</name>
<protein>
    <recommendedName>
        <fullName evidence="5">Protein arginine N-methyltransferase</fullName>
        <ecNumber evidence="5">2.1.1.-</ecNumber>
    </recommendedName>
</protein>
<evidence type="ECO:0000259" key="7">
    <source>
        <dbReference type="Pfam" id="PF22528"/>
    </source>
</evidence>
<keyword evidence="8" id="KW-0687">Ribonucleoprotein</keyword>
<evidence type="ECO:0000256" key="2">
    <source>
        <dbReference type="ARBA" id="ARBA00022679"/>
    </source>
</evidence>
<dbReference type="Pfam" id="PF06325">
    <property type="entry name" value="PrmA"/>
    <property type="match status" value="1"/>
</dbReference>
<dbReference type="Gene3D" id="2.70.160.11">
    <property type="entry name" value="Hnrnp arginine n-methyltransferase1"/>
    <property type="match status" value="2"/>
</dbReference>
<keyword evidence="2 6" id="KW-0808">Transferase</keyword>
<dbReference type="Gene3D" id="3.40.50.150">
    <property type="entry name" value="Vaccinia Virus protein VP39"/>
    <property type="match status" value="2"/>
</dbReference>
<keyword evidence="4" id="KW-0677">Repeat</keyword>
<evidence type="ECO:0000256" key="3">
    <source>
        <dbReference type="ARBA" id="ARBA00022691"/>
    </source>
</evidence>
<dbReference type="InterPro" id="IPR055135">
    <property type="entry name" value="PRMT_dom"/>
</dbReference>
<comment type="function">
    <text evidence="5">Arginine methyltransferase that can both catalyze the formation of omega-N monomethylarginine (MMA) and symmetrical dimethylarginine (sDMA).</text>
</comment>
<evidence type="ECO:0000256" key="4">
    <source>
        <dbReference type="ARBA" id="ARBA00022737"/>
    </source>
</evidence>
<dbReference type="FunFam" id="3.40.50.150:FF:000071">
    <property type="entry name" value="Protein arginine N-methyltransferase 7"/>
    <property type="match status" value="1"/>
</dbReference>
<comment type="similarity">
    <text evidence="5">Belongs to the class I-like SAM-binding methyltransferase superfamily. Protein arginine N-methyltransferase family. PRMT7 subfamily.</text>
</comment>
<evidence type="ECO:0000256" key="6">
    <source>
        <dbReference type="PROSITE-ProRule" id="PRU01015"/>
    </source>
</evidence>
<dbReference type="GO" id="GO:0016274">
    <property type="term" value="F:protein-arginine N-methyltransferase activity"/>
    <property type="evidence" value="ECO:0007669"/>
    <property type="project" value="InterPro"/>
</dbReference>
<evidence type="ECO:0000256" key="5">
    <source>
        <dbReference type="PIRNR" id="PIRNR036946"/>
    </source>
</evidence>
<feature type="domain" description="Protein arginine N-methyltransferase" evidence="7">
    <location>
        <begin position="195"/>
        <end position="306"/>
    </location>
</feature>
<organism evidence="8 9">
    <name type="scientific">Ditylenchus destructor</name>
    <dbReference type="NCBI Taxonomy" id="166010"/>
    <lineage>
        <taxon>Eukaryota</taxon>
        <taxon>Metazoa</taxon>
        <taxon>Ecdysozoa</taxon>
        <taxon>Nematoda</taxon>
        <taxon>Chromadorea</taxon>
        <taxon>Rhabditida</taxon>
        <taxon>Tylenchina</taxon>
        <taxon>Tylenchomorpha</taxon>
        <taxon>Sphaerularioidea</taxon>
        <taxon>Anguinidae</taxon>
        <taxon>Anguininae</taxon>
        <taxon>Ditylenchus</taxon>
    </lineage>
</organism>
<keyword evidence="8" id="KW-0689">Ribosomal protein</keyword>
<dbReference type="GO" id="GO:0042054">
    <property type="term" value="F:histone methyltransferase activity"/>
    <property type="evidence" value="ECO:0007669"/>
    <property type="project" value="TreeGrafter"/>
</dbReference>
<comment type="caution">
    <text evidence="8">The sequence shown here is derived from an EMBL/GenBank/DDBJ whole genome shotgun (WGS) entry which is preliminary data.</text>
</comment>
<dbReference type="InterPro" id="IPR029063">
    <property type="entry name" value="SAM-dependent_MTases_sf"/>
</dbReference>
<sequence>MAYYDVSNEEDLNQDLARSAFGDMLLDDDRNERYKQALITVIQEKHAKGEQANVVDIGTGSGLLSLLAAQAGADSVTAVEVFTPMAEVAEQIFKKNGYGEKIELLKSRSTDCHAQPTTSKGNIVVAEVFDTELIGEGALRTFKEAHGTLVEPNSRVIPQSASIWIMPVESAELQKFNRTPSKILKSPFEDCSGSAAVFDIQVSEVQESLKEFRRVGNPQIAFTFNFEDPGSIVYNESRTVEFTSKIDGSMDAVVMWWDLNMDGGSENFTSMAPKWIDQKSPWRDHWMQAVYFLPKPISVNRDQPVAIFCAHDEFSLWFSYIETPERPICTCQMHVICPRTAMYRLNDLEERRMDIIEKIYQVSSGKSVICIGEGSLFGLYAAKTAKHVKIVDANAYFRRILLEYKRVNGISNVDVCSSIEELDKDFELDVFLGEPFLLSSLLPSDNFGFFNIVRKLRHKYQRNFEYFPKSMKLYAMPVRFRDLWKTVAPFEVVQGFDLSIYNKVYQKARQAADEAIDAQPLWEYPSIVTGEPVEVFNVQTEMVLTYTPRRRTMSSSQTVAIRPSAEGTNAVVFWAEVKFDDSLIMTSTAANQTPSTAPKWHRGHRQGVHFLLNPLRSKEIHIDISCRESNDFVPSFEFCYR</sequence>
<feature type="domain" description="Protein arginine N-methyltransferase" evidence="7">
    <location>
        <begin position="472"/>
        <end position="629"/>
    </location>
</feature>
<keyword evidence="1 6" id="KW-0489">Methyltransferase</keyword>
<dbReference type="InterPro" id="IPR014644">
    <property type="entry name" value="MeTrfase_PRMT7"/>
</dbReference>
<evidence type="ECO:0000313" key="9">
    <source>
        <dbReference type="Proteomes" id="UP001201812"/>
    </source>
</evidence>
<dbReference type="CDD" id="cd02440">
    <property type="entry name" value="AdoMet_MTases"/>
    <property type="match status" value="1"/>
</dbReference>
<dbReference type="InterPro" id="IPR025799">
    <property type="entry name" value="Arg_MeTrfase"/>
</dbReference>
<dbReference type="Proteomes" id="UP001201812">
    <property type="component" value="Unassembled WGS sequence"/>
</dbReference>
<dbReference type="PROSITE" id="PS51678">
    <property type="entry name" value="SAM_MT_PRMT"/>
    <property type="match status" value="1"/>
</dbReference>
<dbReference type="PANTHER" id="PTHR11006:SF4">
    <property type="entry name" value="PROTEIN ARGININE N-METHYLTRANSFERASE 7"/>
    <property type="match status" value="1"/>
</dbReference>
<dbReference type="GO" id="GO:0005840">
    <property type="term" value="C:ribosome"/>
    <property type="evidence" value="ECO:0007669"/>
    <property type="project" value="UniProtKB-KW"/>
</dbReference>
<evidence type="ECO:0000313" key="8">
    <source>
        <dbReference type="EMBL" id="KAI1705692.1"/>
    </source>
</evidence>
<keyword evidence="3 6" id="KW-0949">S-adenosyl-L-methionine</keyword>
<dbReference type="Pfam" id="PF22528">
    <property type="entry name" value="PRMT_C"/>
    <property type="match status" value="2"/>
</dbReference>
<reference evidence="8" key="1">
    <citation type="submission" date="2022-01" db="EMBL/GenBank/DDBJ databases">
        <title>Genome Sequence Resource for Two Populations of Ditylenchus destructor, the Migratory Endoparasitic Phytonematode.</title>
        <authorList>
            <person name="Zhang H."/>
            <person name="Lin R."/>
            <person name="Xie B."/>
        </authorList>
    </citation>
    <scope>NUCLEOTIDE SEQUENCE</scope>
    <source>
        <strain evidence="8">BazhouSP</strain>
    </source>
</reference>